<keyword evidence="2" id="KW-1133">Transmembrane helix</keyword>
<keyword evidence="5" id="KW-1185">Reference proteome</keyword>
<dbReference type="Pfam" id="PF13628">
    <property type="entry name" value="DUF4142"/>
    <property type="match status" value="1"/>
</dbReference>
<sequence>MRPRPPARGRAAFIGTAVIIAGLAATLAALVIPLWSYADRPGTETATTLADPSVPTPYGPLSGPDRDLVAEVRLAGLWEVPAGEQAQLKGTTDAVRAAGRQLVAGHTVLDEQVRDTAAGLRLALPDAPTAAQQDLLDELRTARGIGFDRAFVESLRPAQGRLLELSAQVRAGTGNSLVRALADATVTSELDHIKMLEATGFVDYDALAGDPASASSAPSADRSAVPGPLPDPPPAVPVTPTAVPAESPAPSYPLPPAVTGPPPDTGPPPTASTPQATASPTGPAGAPGPA</sequence>
<proteinExistence type="predicted"/>
<feature type="region of interest" description="Disordered" evidence="1">
    <location>
        <begin position="210"/>
        <end position="290"/>
    </location>
</feature>
<feature type="compositionally biased region" description="Pro residues" evidence="1">
    <location>
        <begin position="227"/>
        <end position="237"/>
    </location>
</feature>
<dbReference type="PANTHER" id="PTHR38593">
    <property type="entry name" value="BLR2558 PROTEIN"/>
    <property type="match status" value="1"/>
</dbReference>
<dbReference type="EMBL" id="JAFFZS010000019">
    <property type="protein sequence ID" value="MBN0046854.1"/>
    <property type="molecule type" value="Genomic_DNA"/>
</dbReference>
<feature type="compositionally biased region" description="Low complexity" evidence="1">
    <location>
        <begin position="238"/>
        <end position="249"/>
    </location>
</feature>
<reference evidence="4 5" key="1">
    <citation type="submission" date="2021-02" db="EMBL/GenBank/DDBJ databases">
        <title>Whole genome sequencing of Streptomyces actuosus VRA1.</title>
        <authorList>
            <person name="Sen G."/>
            <person name="Sen A."/>
        </authorList>
    </citation>
    <scope>NUCLEOTIDE SEQUENCE [LARGE SCALE GENOMIC DNA]</scope>
    <source>
        <strain evidence="4 5">VRA1</strain>
    </source>
</reference>
<protein>
    <submittedName>
        <fullName evidence="4">DUF4142 domain-containing protein</fullName>
    </submittedName>
</protein>
<evidence type="ECO:0000256" key="2">
    <source>
        <dbReference type="SAM" id="Phobius"/>
    </source>
</evidence>
<dbReference type="Gene3D" id="1.20.1260.10">
    <property type="match status" value="1"/>
</dbReference>
<name>A0ABS2VUP2_STRAS</name>
<feature type="compositionally biased region" description="Low complexity" evidence="1">
    <location>
        <begin position="272"/>
        <end position="284"/>
    </location>
</feature>
<dbReference type="RefSeq" id="WP_205384998.1">
    <property type="nucleotide sequence ID" value="NZ_JAFFZS010000019.1"/>
</dbReference>
<feature type="compositionally biased region" description="Pro residues" evidence="1">
    <location>
        <begin position="250"/>
        <end position="271"/>
    </location>
</feature>
<evidence type="ECO:0000259" key="3">
    <source>
        <dbReference type="Pfam" id="PF13628"/>
    </source>
</evidence>
<evidence type="ECO:0000256" key="1">
    <source>
        <dbReference type="SAM" id="MobiDB-lite"/>
    </source>
</evidence>
<organism evidence="4 5">
    <name type="scientific">Streptomyces actuosus</name>
    <dbReference type="NCBI Taxonomy" id="1885"/>
    <lineage>
        <taxon>Bacteria</taxon>
        <taxon>Bacillati</taxon>
        <taxon>Actinomycetota</taxon>
        <taxon>Actinomycetes</taxon>
        <taxon>Kitasatosporales</taxon>
        <taxon>Streptomycetaceae</taxon>
        <taxon>Streptomyces</taxon>
    </lineage>
</organism>
<comment type="caution">
    <text evidence="4">The sequence shown here is derived from an EMBL/GenBank/DDBJ whole genome shotgun (WGS) entry which is preliminary data.</text>
</comment>
<dbReference type="InterPro" id="IPR025419">
    <property type="entry name" value="DUF4142"/>
</dbReference>
<feature type="transmembrane region" description="Helical" evidence="2">
    <location>
        <begin position="12"/>
        <end position="35"/>
    </location>
</feature>
<dbReference type="InterPro" id="IPR012347">
    <property type="entry name" value="Ferritin-like"/>
</dbReference>
<dbReference type="PANTHER" id="PTHR38593:SF1">
    <property type="entry name" value="BLR2558 PROTEIN"/>
    <property type="match status" value="1"/>
</dbReference>
<dbReference type="Proteomes" id="UP000788262">
    <property type="component" value="Unassembled WGS sequence"/>
</dbReference>
<evidence type="ECO:0000313" key="5">
    <source>
        <dbReference type="Proteomes" id="UP000788262"/>
    </source>
</evidence>
<keyword evidence="2" id="KW-0472">Membrane</keyword>
<keyword evidence="2" id="KW-0812">Transmembrane</keyword>
<accession>A0ABS2VUP2</accession>
<feature type="domain" description="DUF4142" evidence="3">
    <location>
        <begin position="65"/>
        <end position="197"/>
    </location>
</feature>
<evidence type="ECO:0000313" key="4">
    <source>
        <dbReference type="EMBL" id="MBN0046854.1"/>
    </source>
</evidence>
<gene>
    <name evidence="4" type="ORF">JS756_22620</name>
</gene>
<feature type="compositionally biased region" description="Low complexity" evidence="1">
    <location>
        <begin position="210"/>
        <end position="226"/>
    </location>
</feature>